<dbReference type="AlphaFoldDB" id="A0A7W7RQE3"/>
<evidence type="ECO:0000259" key="1">
    <source>
        <dbReference type="Pfam" id="PF01814"/>
    </source>
</evidence>
<name>A0A7W7RQE3_9ACTN</name>
<keyword evidence="3" id="KW-1185">Reference proteome</keyword>
<proteinExistence type="predicted"/>
<evidence type="ECO:0000313" key="2">
    <source>
        <dbReference type="EMBL" id="MBB4936274.1"/>
    </source>
</evidence>
<dbReference type="Gene3D" id="1.20.120.520">
    <property type="entry name" value="nmb1532 protein domain like"/>
    <property type="match status" value="1"/>
</dbReference>
<reference evidence="2 3" key="1">
    <citation type="submission" date="2020-08" db="EMBL/GenBank/DDBJ databases">
        <title>Sequencing the genomes of 1000 actinobacteria strains.</title>
        <authorList>
            <person name="Klenk H.-P."/>
        </authorList>
    </citation>
    <scope>NUCLEOTIDE SEQUENCE [LARGE SCALE GENOMIC DNA]</scope>
    <source>
        <strain evidence="2 3">DSM 43023</strain>
    </source>
</reference>
<comment type="caution">
    <text evidence="2">The sequence shown here is derived from an EMBL/GenBank/DDBJ whole genome shotgun (WGS) entry which is preliminary data.</text>
</comment>
<protein>
    <submittedName>
        <fullName evidence="2">Hemerythrin-like domain-containing protein</fullName>
    </submittedName>
</protein>
<dbReference type="RefSeq" id="WP_184752711.1">
    <property type="nucleotide sequence ID" value="NZ_BAABEK010000002.1"/>
</dbReference>
<dbReference type="EMBL" id="JACHJU010000001">
    <property type="protein sequence ID" value="MBB4936274.1"/>
    <property type="molecule type" value="Genomic_DNA"/>
</dbReference>
<sequence>MGESEKNRLIAWNLELQAAHQRLHRALRLTRESLEAGDTASARADLLLYCKGFCAALDGHHVREDVGLFPELSARHPSLRPTIAKLQQDHEMIAMLLGRLDRAITSDATPSELAMHLDGLSAIMESHFQYEERELLGALSTLDLDADPHDLLGPL</sequence>
<gene>
    <name evidence="2" type="ORF">FHR32_000579</name>
</gene>
<evidence type="ECO:0000313" key="3">
    <source>
        <dbReference type="Proteomes" id="UP000534286"/>
    </source>
</evidence>
<dbReference type="Proteomes" id="UP000534286">
    <property type="component" value="Unassembled WGS sequence"/>
</dbReference>
<dbReference type="Pfam" id="PF01814">
    <property type="entry name" value="Hemerythrin"/>
    <property type="match status" value="1"/>
</dbReference>
<dbReference type="InterPro" id="IPR012312">
    <property type="entry name" value="Hemerythrin-like"/>
</dbReference>
<organism evidence="2 3">
    <name type="scientific">Streptosporangium album</name>
    <dbReference type="NCBI Taxonomy" id="47479"/>
    <lineage>
        <taxon>Bacteria</taxon>
        <taxon>Bacillati</taxon>
        <taxon>Actinomycetota</taxon>
        <taxon>Actinomycetes</taxon>
        <taxon>Streptosporangiales</taxon>
        <taxon>Streptosporangiaceae</taxon>
        <taxon>Streptosporangium</taxon>
    </lineage>
</organism>
<feature type="domain" description="Hemerythrin-like" evidence="1">
    <location>
        <begin position="16"/>
        <end position="138"/>
    </location>
</feature>
<accession>A0A7W7RQE3</accession>